<dbReference type="CDD" id="cd01743">
    <property type="entry name" value="GATase1_Anthranilate_Synthase"/>
    <property type="match status" value="1"/>
</dbReference>
<feature type="domain" description="Glutamine amidotransferase" evidence="2">
    <location>
        <begin position="432"/>
        <end position="611"/>
    </location>
</feature>
<dbReference type="InterPro" id="IPR019999">
    <property type="entry name" value="Anth_synth_I-like"/>
</dbReference>
<dbReference type="InterPro" id="IPR015890">
    <property type="entry name" value="Chorismate_C"/>
</dbReference>
<protein>
    <submittedName>
        <fullName evidence="4">Glutamine amidotransferase of anthranilate synthase or aminodeoxychorismate synthase</fullName>
    </submittedName>
</protein>
<dbReference type="eggNOG" id="COG0147">
    <property type="taxonomic scope" value="Bacteria"/>
</dbReference>
<keyword evidence="1 4" id="KW-0315">Glutamine amidotransferase</keyword>
<dbReference type="AlphaFoldDB" id="L0A6B1"/>
<dbReference type="GO" id="GO:0016740">
    <property type="term" value="F:transferase activity"/>
    <property type="evidence" value="ECO:0007669"/>
    <property type="project" value="UniProtKB-KW"/>
</dbReference>
<evidence type="ECO:0000259" key="2">
    <source>
        <dbReference type="Pfam" id="PF00117"/>
    </source>
</evidence>
<proteinExistence type="predicted"/>
<dbReference type="PRINTS" id="PR00097">
    <property type="entry name" value="ANTSNTHASEII"/>
</dbReference>
<evidence type="ECO:0000313" key="5">
    <source>
        <dbReference type="Proteomes" id="UP000010467"/>
    </source>
</evidence>
<dbReference type="InterPro" id="IPR029062">
    <property type="entry name" value="Class_I_gatase-like"/>
</dbReference>
<dbReference type="Gene3D" id="3.60.120.10">
    <property type="entry name" value="Anthranilate synthase"/>
    <property type="match status" value="1"/>
</dbReference>
<dbReference type="STRING" id="937777.Deipe_3260"/>
<dbReference type="Proteomes" id="UP000010467">
    <property type="component" value="Chromosome"/>
</dbReference>
<evidence type="ECO:0000259" key="3">
    <source>
        <dbReference type="Pfam" id="PF00425"/>
    </source>
</evidence>
<organism evidence="4 5">
    <name type="scientific">Deinococcus peraridilitoris (strain DSM 19664 / LMG 22246 / CIP 109416 / KR-200)</name>
    <dbReference type="NCBI Taxonomy" id="937777"/>
    <lineage>
        <taxon>Bacteria</taxon>
        <taxon>Thermotogati</taxon>
        <taxon>Deinococcota</taxon>
        <taxon>Deinococci</taxon>
        <taxon>Deinococcales</taxon>
        <taxon>Deinococcaceae</taxon>
        <taxon>Deinococcus</taxon>
    </lineage>
</organism>
<dbReference type="InterPro" id="IPR005801">
    <property type="entry name" value="ADC_synthase"/>
</dbReference>
<dbReference type="GO" id="GO:0000162">
    <property type="term" value="P:L-tryptophan biosynthetic process"/>
    <property type="evidence" value="ECO:0007669"/>
    <property type="project" value="TreeGrafter"/>
</dbReference>
<dbReference type="EMBL" id="CP003382">
    <property type="protein sequence ID" value="AFZ68702.1"/>
    <property type="molecule type" value="Genomic_DNA"/>
</dbReference>
<dbReference type="PRINTS" id="PR00099">
    <property type="entry name" value="CPSGATASE"/>
</dbReference>
<accession>L0A6B1</accession>
<dbReference type="PATRIC" id="fig|937777.3.peg.3276"/>
<dbReference type="InterPro" id="IPR017926">
    <property type="entry name" value="GATASE"/>
</dbReference>
<dbReference type="SUPFAM" id="SSF56322">
    <property type="entry name" value="ADC synthase"/>
    <property type="match status" value="1"/>
</dbReference>
<sequence length="627" mass="67838">MLLRLRAAGLPGLALLESAGPLTPDSRFSYLSAAPTRFTQELPARPGGTAAFPAWLGGLKYEAALTFGLPAHPPCGPAQFWGYYPSGLVWDREQGTLNVVGEAHLDWSGLLGAQTPDLPELQLGDWSADDLDFEQGVATVQELIRAGEVYQVNLSRGVHAHAQGDPLAAYLRVAQLNPSPFMAYLELGDEVVVSASPERLVEWTGERISARPIAGTRRRGDTTAEDEALEAELRASSKEQAEHIMLLDLVRHDLGRAARPGSVWVPDLMLVERYSHVMHLVSEVRAQPRANLSVLELCEATFPGGTITGAPKRRVMQAIRDLEPGGRGWYTGSVGLISAERVDLNILIRTAAFSRRAAGWEVSVRAGAGVVIDSRGEHEGRETRHKAAALLQALTPGAPGRAAQQPELPRPGRVWRPSLADSQLARPPRVLFLDNFDSFTFNLVHDLQALGSEVLIRSATCSLSELLALSPSHVVIGPGPGTPQSSGVTLELTRCALNRDLPLLGVCLGHQALGEALGARVERAATPVHGQAETITHDGSGIFGGLEQNVQFTRYHSLVIRQLPSTLRVTARSRDGEVMGIEVPGKPAWGVQFHPESVLSREGRRLLGNFLRLGEQYTQRPQEHAAR</sequence>
<keyword evidence="4" id="KW-0808">Transferase</keyword>
<dbReference type="PROSITE" id="PS51273">
    <property type="entry name" value="GATASE_TYPE_1"/>
    <property type="match status" value="1"/>
</dbReference>
<gene>
    <name evidence="4" type="ordered locus">Deipe_3260</name>
</gene>
<dbReference type="PANTHER" id="PTHR11236:SF9">
    <property type="entry name" value="ANTHRANILATE SYNTHASE COMPONENT 1"/>
    <property type="match status" value="1"/>
</dbReference>
<dbReference type="FunFam" id="3.40.50.880:FF:000003">
    <property type="entry name" value="Anthranilate synthase component II"/>
    <property type="match status" value="1"/>
</dbReference>
<dbReference type="NCBIfam" id="TIGR00566">
    <property type="entry name" value="trpG_papA"/>
    <property type="match status" value="1"/>
</dbReference>
<keyword evidence="5" id="KW-1185">Reference proteome</keyword>
<feature type="domain" description="Chorismate-utilising enzyme C-terminal" evidence="3">
    <location>
        <begin position="132"/>
        <end position="386"/>
    </location>
</feature>
<evidence type="ECO:0000256" key="1">
    <source>
        <dbReference type="ARBA" id="ARBA00022962"/>
    </source>
</evidence>
<dbReference type="Pfam" id="PF00117">
    <property type="entry name" value="GATase"/>
    <property type="match status" value="1"/>
</dbReference>
<reference evidence="5" key="1">
    <citation type="submission" date="2012-03" db="EMBL/GenBank/DDBJ databases">
        <title>Complete sequence of chromosome of Deinococcus peraridilitoris DSM 19664.</title>
        <authorList>
            <person name="Lucas S."/>
            <person name="Copeland A."/>
            <person name="Lapidus A."/>
            <person name="Glavina del Rio T."/>
            <person name="Dalin E."/>
            <person name="Tice H."/>
            <person name="Bruce D."/>
            <person name="Goodwin L."/>
            <person name="Pitluck S."/>
            <person name="Peters L."/>
            <person name="Mikhailova N."/>
            <person name="Lu M."/>
            <person name="Kyrpides N."/>
            <person name="Mavromatis K."/>
            <person name="Ivanova N."/>
            <person name="Brettin T."/>
            <person name="Detter J.C."/>
            <person name="Han C."/>
            <person name="Larimer F."/>
            <person name="Land M."/>
            <person name="Hauser L."/>
            <person name="Markowitz V."/>
            <person name="Cheng J.-F."/>
            <person name="Hugenholtz P."/>
            <person name="Woyke T."/>
            <person name="Wu D."/>
            <person name="Pukall R."/>
            <person name="Steenblock K."/>
            <person name="Brambilla E."/>
            <person name="Klenk H.-P."/>
            <person name="Eisen J.A."/>
        </authorList>
    </citation>
    <scope>NUCLEOTIDE SEQUENCE [LARGE SCALE GENOMIC DNA]</scope>
    <source>
        <strain evidence="5">DSM 19664 / LMG 22246 / CIP 109416 / KR-200</strain>
    </source>
</reference>
<dbReference type="PANTHER" id="PTHR11236">
    <property type="entry name" value="AMINOBENZOATE/ANTHRANILATE SYNTHASE"/>
    <property type="match status" value="1"/>
</dbReference>
<dbReference type="Pfam" id="PF00425">
    <property type="entry name" value="Chorismate_bind"/>
    <property type="match status" value="1"/>
</dbReference>
<dbReference type="PRINTS" id="PR00096">
    <property type="entry name" value="GATASE"/>
</dbReference>
<dbReference type="HOGENOM" id="CLU_006493_5_0_0"/>
<dbReference type="Gene3D" id="3.40.50.880">
    <property type="match status" value="1"/>
</dbReference>
<dbReference type="SUPFAM" id="SSF52317">
    <property type="entry name" value="Class I glutamine amidotransferase-like"/>
    <property type="match status" value="1"/>
</dbReference>
<dbReference type="eggNOG" id="COG0512">
    <property type="taxonomic scope" value="Bacteria"/>
</dbReference>
<dbReference type="InterPro" id="IPR006221">
    <property type="entry name" value="TrpG/PapA_dom"/>
</dbReference>
<evidence type="ECO:0000313" key="4">
    <source>
        <dbReference type="EMBL" id="AFZ68702.1"/>
    </source>
</evidence>
<dbReference type="KEGG" id="dpd:Deipe_3260"/>
<name>L0A6B1_DEIPD</name>